<keyword evidence="2" id="KW-0560">Oxidoreductase</keyword>
<dbReference type="PANTHER" id="PTHR43625">
    <property type="entry name" value="AFLATOXIN B1 ALDEHYDE REDUCTASE"/>
    <property type="match status" value="1"/>
</dbReference>
<feature type="transmembrane region" description="Helical" evidence="3">
    <location>
        <begin position="1841"/>
        <end position="1863"/>
    </location>
</feature>
<feature type="transmembrane region" description="Helical" evidence="3">
    <location>
        <begin position="1905"/>
        <end position="1926"/>
    </location>
</feature>
<dbReference type="Pfam" id="PF00248">
    <property type="entry name" value="Aldo_ket_red"/>
    <property type="match status" value="1"/>
</dbReference>
<feature type="transmembrane region" description="Helical" evidence="3">
    <location>
        <begin position="1745"/>
        <end position="1769"/>
    </location>
</feature>
<dbReference type="InterPro" id="IPR050791">
    <property type="entry name" value="Aldo-Keto_reductase"/>
</dbReference>
<dbReference type="CDD" id="cd03047">
    <property type="entry name" value="GST_N_2"/>
    <property type="match status" value="1"/>
</dbReference>
<dbReference type="Gene3D" id="2.60.120.620">
    <property type="entry name" value="q2cbj1_9rhob like domain"/>
    <property type="match status" value="3"/>
</dbReference>
<keyword evidence="7" id="KW-1185">Reference proteome</keyword>
<dbReference type="InterPro" id="IPR036188">
    <property type="entry name" value="FAD/NAD-bd_sf"/>
</dbReference>
<name>A0A812UF17_9DINO</name>
<dbReference type="PANTHER" id="PTHR43625:SF40">
    <property type="entry name" value="ALDO-KETO REDUCTASE YAKC [NADP(+)]"/>
    <property type="match status" value="1"/>
</dbReference>
<dbReference type="InterPro" id="IPR036282">
    <property type="entry name" value="Glutathione-S-Trfase_C_sf"/>
</dbReference>
<dbReference type="Gene3D" id="3.20.20.140">
    <property type="entry name" value="Metal-dependent hydrolases"/>
    <property type="match status" value="1"/>
</dbReference>
<dbReference type="SUPFAM" id="SSF51430">
    <property type="entry name" value="NAD(P)-linked oxidoreductase"/>
    <property type="match status" value="1"/>
</dbReference>
<feature type="transmembrane region" description="Helical" evidence="3">
    <location>
        <begin position="1781"/>
        <end position="1804"/>
    </location>
</feature>
<evidence type="ECO:0000256" key="1">
    <source>
        <dbReference type="ARBA" id="ARBA00022679"/>
    </source>
</evidence>
<dbReference type="Gene3D" id="3.40.30.10">
    <property type="entry name" value="Glutaredoxin"/>
    <property type="match status" value="1"/>
</dbReference>
<dbReference type="Gene3D" id="3.50.50.60">
    <property type="entry name" value="FAD/NAD(P)-binding domain"/>
    <property type="match status" value="1"/>
</dbReference>
<feature type="transmembrane region" description="Helical" evidence="3">
    <location>
        <begin position="2029"/>
        <end position="2049"/>
    </location>
</feature>
<keyword evidence="3" id="KW-0812">Transmembrane</keyword>
<dbReference type="SUPFAM" id="SSF51905">
    <property type="entry name" value="FAD/NAD(P)-binding domain"/>
    <property type="match status" value="1"/>
</dbReference>
<sequence length="3076" mass="340783">MSEAVQLPEFNTALSFSDDNLPDMGARTELYRELKQLDLLENLAELDFYGFTVIPPEKVGPAAFHAKMKKALIEVIEARFGKLKKDGTSWQGANQILRLILWENQVFEELLMNPAGLGLIQSVLGHNCILSLFDGWVKGPGDERTPIHPDHWDFNRPTFPPEPMSCNFNYLVTDYTIEDGPLSFVPGSHKWHRRPSPQEVEHWADRAHAVVAPAGSMVIWGDLTWHGSLPRKNAGERMMILGTYSRSYLQTQEPFRQTVTQEALARNPIRFAGLMDVYAPFPFGKNDIDAERAMTNVNNGAADMAPYRSLFDREPAGDKVTLRPDYAYESFDREGEAMDFDAQDNVLKRPEHRGTKFYEPLVKLGLQPYVAELEAVGYTVIPPEKVAPPEFLERIRSAVLRIASQRHGVEFRPDENPDLEVNAGVPNSVYDFYLMFEDEVFEEWLENETLGALVDYAMVGQGQLSSMSSILKWKGGTYGPGLGLHSDASGSPEGRLSAGYNTICNGAYCLSDYSEAGGAIAMVPGSHRLGRQPIKGEGVEGAVPVEAPAGSLIFWQANMWHGAYPRTIDGLRMTITNFFCHRAFKTQERYQTAVPDEMLARHSERFARFLGADDFYGWGKEGLTLAGIVSRRLKDEVRLSVFERAPVDRDQGYGLDLDKNGQEALARAGVYHRYWEISRPHSDSMALFPLKGSETLGVLFRRARMRRWLPSLFAARPETNRGALRDVLLEGVSKNKNADVHFDTPVHDLIKTSGGIKLVSRDDKPLGEYDLVVDAMGLHSPLRHYRVIDVEGGKQRTGAILIHGVINDPDASGSPELKSRLQKFGSITAVGRGYIVAMQRFGAGSEDNRTSFFYLLHHLSSESELFADIGIEPPDSRDTGIMRDERLDQVKRWVKADMGDHFDPVWHSAVDSLDRVTIRDEITHGKTSLREKTTMPIVCIGVGRWRWQSLRWLRLDRTPVERIGRKVKVNHDENLSTSDDLTQYKDALDREGLVVLPPEVTGVSMASIERCGEALLKRFQEETGCEINIEEGPLGNVEWPQNIRSGFLSNPDQVGFAKLLACDRGFRDLTVNPVVDALIDHLMGRMPLSRKHPAGQKTRRFSSAQGLLKWQGESGYGASLGLHSDQGALGIFAPPRPYCTAAATTAFAANATWCLTDYTKEGGALAYVLGSHRIDHEPGPEAARDAVAVEAPRGSAVVFHGATWHGAFPRLLPGVRLTYVAYYRHASVHSQENFKITMQDGAWSDCDDPDVMRELLGLDDMFPYTVAERGDNGLEVSQCGMGVMSITAYYGDPIPDEDAIELLQKSVEFGCTFFDTAEAYVAEHPVTKELLWNEEILGKAVATIGRDKVEIGTKFGGQSAVTGPASGEHLKRACHASLKRLQTDYIDMYYLHRVDPNVPIEETVATMAELVKEGAVRHIGLSEAAPDIIRRAHAIHPIACVQQEWSLYTRDLEEDIVPVCRELGIGIVPYSPLGRGFLSDDMVAPTDDARQYFPRLTGDAFAANKALRAKVEALAEAKGCHTAQLALAWLWAQGQKLGVNVVPIPGTTKIRNLQSNCQAVEVSISDAELVELSGVFDSVVGERGFEQYMDSTYRASLSLSAHLTFNTKLSYWFGQLAEGLFNSIFGILLLFYFNQVLGVSASLCGLALMIGTLVDAFTDPMMGTISDNCTSKLGRRHPFMYASALPAALCLWLLFVPPVQGEWQLFAWLTGFVVLAKLGMTLYHVPHLALGAELTQDHDERTRIVAFRMLFGVAGWILVTIGFATFFAATPEYANGQLNPANYPTFIALAAAGVFISIVVTSLGTQGIVPHLPRAQSNTAKKRTQVFLDLRTAFRNDSFRWLIISFVSATIPAGIGGAFALYVNTFYWELTPSQLPVVMMAQFLATLVGYAIAPVLGRGREKRTVLVWGVGLWAAATVVPFLLRFAGMFPAPGSDAALVLLVAFQLLAGAGIAQLVVAVSSMMADVADEHALVDGRRNEGVFFGAFAVCTKATAGVGIAIGGVLLDVIAWPTGDTIRTAADVPPETLTYLAILAGPVVASAAVPFFYCIRYYRIDRKRHASIRQALAQTAQITLWGRASSCNVQKVLWTLEELSLPYKHVPSGGDSGGLDDPAYLAMNPNGRVPTLQDGDLVLWESDAIVRYLAMRYGFGNLWPEDVCKRAHADQWMTWGTVELIPDWIALFWRLVRTPVENRDAAVIARHLDATCRRMRLLDRHLDHRPYLAGDSFTVADIPAGMTLYRWYAMDIERPQTPRLDEWYAQLCDREFLMTQVVELSLQRLPAWLMWLWVLLPMTQAIADAPHRNVYFGDLHVHTMYSADAYSYGARTGPDEAYEFAKGAALRHPSGQIIRMRGAPLDFLAVTDHAEYMGNVTALENPDHPQADSELTAASDDSILWNVFASFGRAIQSGEIDPRLEDEKIRRDTWQRIVEAAERHYDPGRFTTFVGYEYSPSPTGMLHRNVIFKGARVPELPFGATDSVNPEDLWAWLDRLRAEGIEALAIPHNTNLSRGTYFQTINFAGKPIDEEYAQARMRNEPIVEITQVKGTSETHPLLSPNDEWAGFEALTPVGEVTRKSVQGGYARDALLTGLQLQQMEGFNPYQFGFIGSSDTHNTGAAYEEANYHGKIGNLDGRAEWRLVEPAEDAAPIEHLRERAFNWSASGLAAVWAEANTREAIYAAFRRKETFATSGTRIRVKFFAGYDFDTVDHAQLYATGVAMGSELQAHVRGSPRFFAWAMRDPSSAWLQRLQIVKGWLDAGGEQHERVYDVACGDGSAPSPDTHRCADNGAGVDLATCRFDHDKGAVEMKVAWMDPEFEPTQRAFYYLRVLENPTCRWSSWDALRLGIPLRVDRDATLQERAWSIHMRLNEITVDDTAESWTAMGFTVLDGYVPIGRSLRFKLTGGTGRGVLDYTFGDAGRKASQSLDINGLKTSITGLPDYLSAPVVKHPNGVVGSMKTVILANSADATTAQLLALMPELGQPALSNTSETGIRYDYWTKLDETHFEVISMKDEVVRDSVAVIFLFVDDLDAAIATFGETNVSAKSVYDGRDTVQVLPASGISASLRLITQTKNDSEPEA</sequence>
<dbReference type="InterPro" id="IPR023210">
    <property type="entry name" value="NADP_OxRdtase_dom"/>
</dbReference>
<dbReference type="Pfam" id="PF05721">
    <property type="entry name" value="PhyH"/>
    <property type="match status" value="3"/>
</dbReference>
<feature type="domain" description="GST N-terminal" evidence="4">
    <location>
        <begin position="2070"/>
        <end position="2151"/>
    </location>
</feature>
<comment type="caution">
    <text evidence="6">The sequence shown here is derived from an EMBL/GenBank/DDBJ whole genome shotgun (WGS) entry which is preliminary data.</text>
</comment>
<evidence type="ECO:0000259" key="5">
    <source>
        <dbReference type="PROSITE" id="PS50405"/>
    </source>
</evidence>
<dbReference type="SUPFAM" id="SSF51197">
    <property type="entry name" value="Clavaminate synthase-like"/>
    <property type="match status" value="3"/>
</dbReference>
<proteinExistence type="predicted"/>
<organism evidence="6 7">
    <name type="scientific">Symbiodinium necroappetens</name>
    <dbReference type="NCBI Taxonomy" id="1628268"/>
    <lineage>
        <taxon>Eukaryota</taxon>
        <taxon>Sar</taxon>
        <taxon>Alveolata</taxon>
        <taxon>Dinophyceae</taxon>
        <taxon>Suessiales</taxon>
        <taxon>Symbiodiniaceae</taxon>
        <taxon>Symbiodinium</taxon>
    </lineage>
</organism>
<protein>
    <submittedName>
        <fullName evidence="6">PR protein</fullName>
    </submittedName>
</protein>
<feature type="domain" description="GST C-terminal" evidence="5">
    <location>
        <begin position="2156"/>
        <end position="2281"/>
    </location>
</feature>
<feature type="transmembrane region" description="Helical" evidence="3">
    <location>
        <begin position="2279"/>
        <end position="2297"/>
    </location>
</feature>
<dbReference type="FunFam" id="3.40.30.10:FF:000039">
    <property type="entry name" value="Glutathione S-transferase domain"/>
    <property type="match status" value="1"/>
</dbReference>
<feature type="transmembrane region" description="Helical" evidence="3">
    <location>
        <begin position="1938"/>
        <end position="1959"/>
    </location>
</feature>
<dbReference type="InterPro" id="IPR016195">
    <property type="entry name" value="Pol/histidinol_Pase-like"/>
</dbReference>
<dbReference type="SFLD" id="SFLDG01150">
    <property type="entry name" value="Main.1:_Beta-like"/>
    <property type="match status" value="1"/>
</dbReference>
<dbReference type="Gene3D" id="1.20.1250.20">
    <property type="entry name" value="MFS general substrate transporter like domains"/>
    <property type="match status" value="2"/>
</dbReference>
<dbReference type="InterPro" id="IPR036259">
    <property type="entry name" value="MFS_trans_sf"/>
</dbReference>
<reference evidence="6" key="1">
    <citation type="submission" date="2021-02" db="EMBL/GenBank/DDBJ databases">
        <authorList>
            <person name="Dougan E. K."/>
            <person name="Rhodes N."/>
            <person name="Thang M."/>
            <person name="Chan C."/>
        </authorList>
    </citation>
    <scope>NUCLEOTIDE SEQUENCE</scope>
</reference>
<dbReference type="PROSITE" id="PS50405">
    <property type="entry name" value="GST_CTER"/>
    <property type="match status" value="1"/>
</dbReference>
<dbReference type="Proteomes" id="UP000601435">
    <property type="component" value="Unassembled WGS sequence"/>
</dbReference>
<dbReference type="InterPro" id="IPR004045">
    <property type="entry name" value="Glutathione_S-Trfase_N"/>
</dbReference>
<dbReference type="InterPro" id="IPR022028">
    <property type="entry name" value="DUF3604"/>
</dbReference>
<dbReference type="SMR" id="A0A812UF17"/>
<dbReference type="SUPFAM" id="SSF52833">
    <property type="entry name" value="Thioredoxin-like"/>
    <property type="match status" value="1"/>
</dbReference>
<accession>A0A812UF17</accession>
<dbReference type="GO" id="GO:0016740">
    <property type="term" value="F:transferase activity"/>
    <property type="evidence" value="ECO:0007669"/>
    <property type="project" value="UniProtKB-KW"/>
</dbReference>
<dbReference type="SFLD" id="SFLDG00358">
    <property type="entry name" value="Main_(cytGST)"/>
    <property type="match status" value="1"/>
</dbReference>
<dbReference type="InterPro" id="IPR036249">
    <property type="entry name" value="Thioredoxin-like_sf"/>
</dbReference>
<dbReference type="InterPro" id="IPR040079">
    <property type="entry name" value="Glutathione_S-Trfase"/>
</dbReference>
<dbReference type="OrthoDB" id="655030at2759"/>
<dbReference type="InterPro" id="IPR010987">
    <property type="entry name" value="Glutathione-S-Trfase_C-like"/>
</dbReference>
<dbReference type="SUPFAM" id="SSF103473">
    <property type="entry name" value="MFS general substrate transporter"/>
    <property type="match status" value="1"/>
</dbReference>
<dbReference type="Pfam" id="PF13347">
    <property type="entry name" value="MFS_2"/>
    <property type="match status" value="1"/>
</dbReference>
<evidence type="ECO:0000256" key="3">
    <source>
        <dbReference type="SAM" id="Phobius"/>
    </source>
</evidence>
<dbReference type="Gene3D" id="1.20.1050.10">
    <property type="match status" value="1"/>
</dbReference>
<dbReference type="SUPFAM" id="SSF47616">
    <property type="entry name" value="GST C-terminal domain-like"/>
    <property type="match status" value="1"/>
</dbReference>
<gene>
    <name evidence="6" type="primary">PR</name>
    <name evidence="6" type="ORF">SNEC2469_LOCUS16294</name>
</gene>
<feature type="transmembrane region" description="Helical" evidence="3">
    <location>
        <begin position="1875"/>
        <end position="1893"/>
    </location>
</feature>
<dbReference type="GO" id="GO:0005737">
    <property type="term" value="C:cytoplasm"/>
    <property type="evidence" value="ECO:0007669"/>
    <property type="project" value="TreeGrafter"/>
</dbReference>
<dbReference type="Gene3D" id="3.20.20.100">
    <property type="entry name" value="NADP-dependent oxidoreductase domain"/>
    <property type="match status" value="1"/>
</dbReference>
<feature type="transmembrane region" description="Helical" evidence="3">
    <location>
        <begin position="1980"/>
        <end position="2009"/>
    </location>
</feature>
<dbReference type="PROSITE" id="PS50404">
    <property type="entry name" value="GST_NTER"/>
    <property type="match status" value="1"/>
</dbReference>
<dbReference type="Pfam" id="PF13417">
    <property type="entry name" value="GST_N_3"/>
    <property type="match status" value="1"/>
</dbReference>
<keyword evidence="3" id="KW-0472">Membrane</keyword>
<keyword evidence="1" id="KW-0808">Transferase</keyword>
<feature type="transmembrane region" description="Helical" evidence="3">
    <location>
        <begin position="1705"/>
        <end position="1725"/>
    </location>
</feature>
<dbReference type="EMBL" id="CAJNJA010026696">
    <property type="protein sequence ID" value="CAE7563305.1"/>
    <property type="molecule type" value="Genomic_DNA"/>
</dbReference>
<feature type="transmembrane region" description="Helical" evidence="3">
    <location>
        <begin position="1639"/>
        <end position="1658"/>
    </location>
</feature>
<evidence type="ECO:0000259" key="4">
    <source>
        <dbReference type="PROSITE" id="PS50404"/>
    </source>
</evidence>
<keyword evidence="3" id="KW-1133">Transmembrane helix</keyword>
<evidence type="ECO:0000313" key="7">
    <source>
        <dbReference type="Proteomes" id="UP000601435"/>
    </source>
</evidence>
<dbReference type="CDD" id="cd17332">
    <property type="entry name" value="MFS_MelB_like"/>
    <property type="match status" value="1"/>
</dbReference>
<evidence type="ECO:0000256" key="2">
    <source>
        <dbReference type="ARBA" id="ARBA00023002"/>
    </source>
</evidence>
<dbReference type="Pfam" id="PF12228">
    <property type="entry name" value="DUF3604"/>
    <property type="match status" value="1"/>
</dbReference>
<dbReference type="InterPro" id="IPR008775">
    <property type="entry name" value="Phytyl_CoA_dOase-like"/>
</dbReference>
<feature type="transmembrane region" description="Helical" evidence="3">
    <location>
        <begin position="1679"/>
        <end position="1699"/>
    </location>
</feature>
<dbReference type="GO" id="GO:0016491">
    <property type="term" value="F:oxidoreductase activity"/>
    <property type="evidence" value="ECO:0007669"/>
    <property type="project" value="UniProtKB-KW"/>
</dbReference>
<dbReference type="SFLD" id="SFLDS00019">
    <property type="entry name" value="Glutathione_Transferase_(cytos"/>
    <property type="match status" value="1"/>
</dbReference>
<evidence type="ECO:0000313" key="6">
    <source>
        <dbReference type="EMBL" id="CAE7563305.1"/>
    </source>
</evidence>
<dbReference type="SUPFAM" id="SSF89550">
    <property type="entry name" value="PHP domain-like"/>
    <property type="match status" value="1"/>
</dbReference>
<dbReference type="InterPro" id="IPR036812">
    <property type="entry name" value="NAD(P)_OxRdtase_dom_sf"/>
</dbReference>